<feature type="domain" description="LTD" evidence="2">
    <location>
        <begin position="820"/>
        <end position="951"/>
    </location>
</feature>
<feature type="domain" description="LTD" evidence="2">
    <location>
        <begin position="557"/>
        <end position="681"/>
    </location>
</feature>
<sequence>MKYVFGHGFFIHLFTLIAWYFPFIALSQVQDFENPFNIANHPEEFLPGWSANEVRSTSSRVFQATGEGRSGSKALAVQAISSFNGLVFFKTSTSHFENPKLAFFAKTKANGSGNRPILLFVSFSKDGIDFQSQIQIGDESTFPNGNTDYSLYEVPLPEEFQQQNEVWIRWEIRFGPGNGTAARFFMDDAGIFESSEEIDPIKISNVHIHNPFEVAIDFNKEIFLPDKSQIALTNNKLLDLTFPADSSLILVFENPLEHNQELSLNQIKSKDGNTNSSLTYRVINESIQFGNPLILNPKTIQLSFSQFFAPESVSQTANFKINGKPPVNIEIQDDGYTIFLELASPLRVGEQITIEGSNIPNLHGVSNSETLLAEFLYLDFLEHLIVLDENNLKLVSILPFNKSELDHSGFAMDDFPQYTFKLSLQNPYELILYTDISFEEGVHYQLNIPNWRSDRGFTVHASMKEFIFDITPPELIDITSLGQRKLLLIFSEDIDPVFASVVGNYSIGNTQPLEVFVSGHRVLLKTDFDLIEGEKYALEIQSTFDLNGNQTASIQKEFTVGEPIPIAFKDIILNEVMPAPRPNNSLPNVEYVELFNAGTRPVYLGGMQLGNSRRITVLPSAILDPGEYIILSPRNQSPQFEKYGKVLGLSNWPTLLNTADQVKLFDKEDNVIDSLNYTQQTYGSSALASGGYSLEIVNPFLKCYLPSNIRPSTDPERGTPGRTNSVFEDIPDRKPPLFIGSDILSEQTVLLQFDKILNQDLRNVQIEIKPFLELLEVEIGPSPDQIILHLQDPVKTNTQYYVEINGLRDCSGNLFEGKKNETYFILPDEAVQGDVVINEVLFNPRTGAPKFVEIYNSSHKFINLKDWKLANLNASDEVANRRILFSENKILEPFSFLVFTTDAEKLFQEYPKGKKERFVAYNSLPSYPISAGNVVFLNPDESITETFSYTERMHHPLLRDKRGVSLERLSPKAPIDDPNNWQSASSTEGYASPGYRNSHHFEGNQNLTLEIIPKVFIPEAAGEQPFTTISYKMESAGKIATLRILSPSGVLIKELCQNAIWGESGFYLWDGTDQNSRKVRPGYYIVWLEIFDLHGQVSHIRKTVVVGTKFHR</sequence>
<dbReference type="AlphaFoldDB" id="A0A951MAA0"/>
<evidence type="ECO:0000256" key="1">
    <source>
        <dbReference type="SAM" id="MobiDB-lite"/>
    </source>
</evidence>
<dbReference type="Proteomes" id="UP000727490">
    <property type="component" value="Unassembled WGS sequence"/>
</dbReference>
<proteinExistence type="predicted"/>
<dbReference type="RefSeq" id="WP_219288188.1">
    <property type="nucleotide sequence ID" value="NZ_RPHB01000003.1"/>
</dbReference>
<evidence type="ECO:0000313" key="3">
    <source>
        <dbReference type="EMBL" id="MBW3467801.1"/>
    </source>
</evidence>
<feature type="compositionally biased region" description="Polar residues" evidence="1">
    <location>
        <begin position="979"/>
        <end position="989"/>
    </location>
</feature>
<feature type="region of interest" description="Disordered" evidence="1">
    <location>
        <begin position="975"/>
        <end position="997"/>
    </location>
</feature>
<evidence type="ECO:0000259" key="2">
    <source>
        <dbReference type="PROSITE" id="PS51841"/>
    </source>
</evidence>
<evidence type="ECO:0000313" key="4">
    <source>
        <dbReference type="Proteomes" id="UP000727490"/>
    </source>
</evidence>
<reference evidence="3 4" key="1">
    <citation type="journal article" date="2020" name="Syst. Appl. Microbiol.">
        <title>Arthrospiribacter ruber gen. nov., sp. nov., a novel bacterium isolated from Arthrospira cultures.</title>
        <authorList>
            <person name="Waleron M."/>
            <person name="Misztak A."/>
            <person name="Waleron M.M."/>
            <person name="Furmaniak M."/>
            <person name="Mrozik A."/>
            <person name="Waleron K."/>
        </authorList>
    </citation>
    <scope>NUCLEOTIDE SEQUENCE [LARGE SCALE GENOMIC DNA]</scope>
    <source>
        <strain evidence="3 4">DPMB0001</strain>
    </source>
</reference>
<dbReference type="InterPro" id="IPR001322">
    <property type="entry name" value="Lamin_tail_dom"/>
</dbReference>
<keyword evidence="4" id="KW-1185">Reference proteome</keyword>
<organism evidence="3 4">
    <name type="scientific">Arthrospiribacter ruber</name>
    <dbReference type="NCBI Taxonomy" id="2487934"/>
    <lineage>
        <taxon>Bacteria</taxon>
        <taxon>Pseudomonadati</taxon>
        <taxon>Bacteroidota</taxon>
        <taxon>Cytophagia</taxon>
        <taxon>Cytophagales</taxon>
        <taxon>Cyclobacteriaceae</taxon>
        <taxon>Arthrospiribacter</taxon>
    </lineage>
</organism>
<dbReference type="EMBL" id="RPHB01000003">
    <property type="protein sequence ID" value="MBW3467801.1"/>
    <property type="molecule type" value="Genomic_DNA"/>
</dbReference>
<gene>
    <name evidence="3" type="ORF">EGN73_08225</name>
</gene>
<name>A0A951MAA0_9BACT</name>
<dbReference type="Pfam" id="PF00932">
    <property type="entry name" value="LTD"/>
    <property type="match status" value="2"/>
</dbReference>
<accession>A0A951MAA0</accession>
<protein>
    <submittedName>
        <fullName evidence="3">Lamin tail domain-containing protein</fullName>
    </submittedName>
</protein>
<comment type="caution">
    <text evidence="3">The sequence shown here is derived from an EMBL/GenBank/DDBJ whole genome shotgun (WGS) entry which is preliminary data.</text>
</comment>
<dbReference type="PROSITE" id="PS51841">
    <property type="entry name" value="LTD"/>
    <property type="match status" value="2"/>
</dbReference>